<dbReference type="EMBL" id="ACBX02000005">
    <property type="protein sequence ID" value="EFB36638.1"/>
    <property type="molecule type" value="Genomic_DNA"/>
</dbReference>
<dbReference type="NCBIfam" id="NF033879">
    <property type="entry name" value="smalltalk"/>
    <property type="match status" value="1"/>
</dbReference>
<dbReference type="Pfam" id="PF20096">
    <property type="entry name" value="DUF6486"/>
    <property type="match status" value="1"/>
</dbReference>
<evidence type="ECO:0000313" key="3">
    <source>
        <dbReference type="Proteomes" id="UP000004477"/>
    </source>
</evidence>
<evidence type="ECO:0000313" key="2">
    <source>
        <dbReference type="EMBL" id="EFB36638.1"/>
    </source>
</evidence>
<proteinExistence type="predicted"/>
<reference evidence="2" key="1">
    <citation type="submission" date="2009-11" db="EMBL/GenBank/DDBJ databases">
        <authorList>
            <person name="Weinstock G."/>
            <person name="Sodergren E."/>
            <person name="Clifton S."/>
            <person name="Fulton L."/>
            <person name="Fulton B."/>
            <person name="Courtney L."/>
            <person name="Fronick C."/>
            <person name="Harrison M."/>
            <person name="Strong C."/>
            <person name="Farmer C."/>
            <person name="Delahaunty K."/>
            <person name="Markovic C."/>
            <person name="Hall O."/>
            <person name="Minx P."/>
            <person name="Tomlinson C."/>
            <person name="Mitreva M."/>
            <person name="Nelson J."/>
            <person name="Hou S."/>
            <person name="Wollam A."/>
            <person name="Pepin K.H."/>
            <person name="Johnson M."/>
            <person name="Bhonagiri V."/>
            <person name="Nash W.E."/>
            <person name="Warren W."/>
            <person name="Chinwalla A."/>
            <person name="Mardis E.R."/>
            <person name="Wilson R.K."/>
        </authorList>
    </citation>
    <scope>NUCLEOTIDE SEQUENCE [LARGE SCALE GENOMIC DNA]</scope>
    <source>
        <strain evidence="2">DSM 18205</strain>
    </source>
</reference>
<feature type="transmembrane region" description="Helical" evidence="1">
    <location>
        <begin position="20"/>
        <end position="40"/>
    </location>
</feature>
<name>D1P9U0_9BACT</name>
<evidence type="ECO:0008006" key="4">
    <source>
        <dbReference type="Google" id="ProtNLM"/>
    </source>
</evidence>
<keyword evidence="1" id="KW-0472">Membrane</keyword>
<dbReference type="Proteomes" id="UP000004477">
    <property type="component" value="Unassembled WGS sequence"/>
</dbReference>
<sequence length="45" mass="5133">MTIIIHLVLIIKKQSKMKKVNWKTIINFLITVLTAVASSFCVQNC</sequence>
<gene>
    <name evidence="2" type="ORF">PREVCOP_04020</name>
</gene>
<dbReference type="PaxDb" id="537011-PREVCOP_04020"/>
<keyword evidence="1" id="KW-0812">Transmembrane</keyword>
<comment type="caution">
    <text evidence="2">The sequence shown here is derived from an EMBL/GenBank/DDBJ whole genome shotgun (WGS) entry which is preliminary data.</text>
</comment>
<accession>D1P9U0</accession>
<evidence type="ECO:0000256" key="1">
    <source>
        <dbReference type="SAM" id="Phobius"/>
    </source>
</evidence>
<dbReference type="InterPro" id="IPR045505">
    <property type="entry name" value="DUF6486"/>
</dbReference>
<keyword evidence="1" id="KW-1133">Transmembrane helix</keyword>
<protein>
    <recommendedName>
        <fullName evidence="4">Smalltalk protein</fullName>
    </recommendedName>
</protein>
<dbReference type="HOGENOM" id="CLU_3203443_0_0_10"/>
<dbReference type="AlphaFoldDB" id="D1P9U0"/>
<keyword evidence="3" id="KW-1185">Reference proteome</keyword>
<organism evidence="2 3">
    <name type="scientific">Segatella copri DSM 18205</name>
    <dbReference type="NCBI Taxonomy" id="537011"/>
    <lineage>
        <taxon>Bacteria</taxon>
        <taxon>Pseudomonadati</taxon>
        <taxon>Bacteroidota</taxon>
        <taxon>Bacteroidia</taxon>
        <taxon>Bacteroidales</taxon>
        <taxon>Prevotellaceae</taxon>
        <taxon>Segatella</taxon>
    </lineage>
</organism>
<dbReference type="STRING" id="537011.PREVCOP_04020"/>